<name>A0ABW5W4N3_9PSEU</name>
<sequence>MHEQTNPVPRPVPGPPPGMSGQAPQETDPRAGIEEAIAGLDELDDLPVAEHVERFDAVHTELTVALSSIDKV</sequence>
<protein>
    <submittedName>
        <fullName evidence="2">Uncharacterized protein</fullName>
    </submittedName>
</protein>
<feature type="compositionally biased region" description="Pro residues" evidence="1">
    <location>
        <begin position="8"/>
        <end position="18"/>
    </location>
</feature>
<dbReference type="Proteomes" id="UP001597478">
    <property type="component" value="Unassembled WGS sequence"/>
</dbReference>
<gene>
    <name evidence="2" type="ORF">ACFS2C_05625</name>
</gene>
<dbReference type="RefSeq" id="WP_377389063.1">
    <property type="nucleotide sequence ID" value="NZ_JBHSAN010000014.1"/>
</dbReference>
<proteinExistence type="predicted"/>
<keyword evidence="3" id="KW-1185">Reference proteome</keyword>
<reference evidence="3" key="1">
    <citation type="journal article" date="2019" name="Int. J. Syst. Evol. Microbiol.">
        <title>The Global Catalogue of Microorganisms (GCM) 10K type strain sequencing project: providing services to taxonomists for standard genome sequencing and annotation.</title>
        <authorList>
            <consortium name="The Broad Institute Genomics Platform"/>
            <consortium name="The Broad Institute Genome Sequencing Center for Infectious Disease"/>
            <person name="Wu L."/>
            <person name="Ma J."/>
        </authorList>
    </citation>
    <scope>NUCLEOTIDE SEQUENCE [LARGE SCALE GENOMIC DNA]</scope>
    <source>
        <strain evidence="3">IBRC-M 10906</strain>
    </source>
</reference>
<accession>A0ABW5W4N3</accession>
<organism evidence="2 3">
    <name type="scientific">Prauserella oleivorans</name>
    <dbReference type="NCBI Taxonomy" id="1478153"/>
    <lineage>
        <taxon>Bacteria</taxon>
        <taxon>Bacillati</taxon>
        <taxon>Actinomycetota</taxon>
        <taxon>Actinomycetes</taxon>
        <taxon>Pseudonocardiales</taxon>
        <taxon>Pseudonocardiaceae</taxon>
        <taxon>Prauserella</taxon>
    </lineage>
</organism>
<evidence type="ECO:0000313" key="2">
    <source>
        <dbReference type="EMBL" id="MFD2798868.1"/>
    </source>
</evidence>
<evidence type="ECO:0000256" key="1">
    <source>
        <dbReference type="SAM" id="MobiDB-lite"/>
    </source>
</evidence>
<comment type="caution">
    <text evidence="2">The sequence shown here is derived from an EMBL/GenBank/DDBJ whole genome shotgun (WGS) entry which is preliminary data.</text>
</comment>
<feature type="region of interest" description="Disordered" evidence="1">
    <location>
        <begin position="1"/>
        <end position="31"/>
    </location>
</feature>
<evidence type="ECO:0000313" key="3">
    <source>
        <dbReference type="Proteomes" id="UP001597478"/>
    </source>
</evidence>
<dbReference type="EMBL" id="JBHUOF010000005">
    <property type="protein sequence ID" value="MFD2798868.1"/>
    <property type="molecule type" value="Genomic_DNA"/>
</dbReference>